<accession>A0A212IX28</accession>
<organism evidence="1">
    <name type="scientific">uncultured Desulfovibrio sp</name>
    <dbReference type="NCBI Taxonomy" id="167968"/>
    <lineage>
        <taxon>Bacteria</taxon>
        <taxon>Pseudomonadati</taxon>
        <taxon>Thermodesulfobacteriota</taxon>
        <taxon>Desulfovibrionia</taxon>
        <taxon>Desulfovibrionales</taxon>
        <taxon>Desulfovibrionaceae</taxon>
        <taxon>Desulfovibrio</taxon>
        <taxon>environmental samples</taxon>
    </lineage>
</organism>
<reference evidence="1" key="1">
    <citation type="submission" date="2016-04" db="EMBL/GenBank/DDBJ databases">
        <authorList>
            <person name="Evans L.H."/>
            <person name="Alamgir A."/>
            <person name="Owens N."/>
            <person name="Weber N.D."/>
            <person name="Virtaneva K."/>
            <person name="Barbian K."/>
            <person name="Babar A."/>
            <person name="Rosenke K."/>
        </authorList>
    </citation>
    <scope>NUCLEOTIDE SEQUENCE</scope>
    <source>
        <strain evidence="1">92-2</strain>
    </source>
</reference>
<proteinExistence type="predicted"/>
<dbReference type="AlphaFoldDB" id="A0A212IX28"/>
<name>A0A212IX28_9BACT</name>
<dbReference type="RefSeq" id="WP_296934917.1">
    <property type="nucleotide sequence ID" value="NZ_LT598928.1"/>
</dbReference>
<sequence>MKRIYFDRGQSVKPDATRRKPLVSTYHITLGGQRLSVRATHHDMLEMLPGIMSNVRRTTPELHA</sequence>
<dbReference type="EMBL" id="FLUP01000001">
    <property type="protein sequence ID" value="SBV91781.1"/>
    <property type="molecule type" value="Genomic_DNA"/>
</dbReference>
<protein>
    <submittedName>
        <fullName evidence="1">Uncharacterized protein</fullName>
    </submittedName>
</protein>
<gene>
    <name evidence="1" type="ORF">KM92DES2_10181</name>
</gene>
<evidence type="ECO:0000313" key="1">
    <source>
        <dbReference type="EMBL" id="SBV91781.1"/>
    </source>
</evidence>